<gene>
    <name evidence="1" type="ORF">CPter291_3345</name>
</gene>
<name>A0ABM5Z935_9BURK</name>
<evidence type="ECO:0000313" key="1">
    <source>
        <dbReference type="EMBL" id="AMP15580.1"/>
    </source>
</evidence>
<protein>
    <submittedName>
        <fullName evidence="1">Uncharacterized protein</fullName>
    </submittedName>
</protein>
<sequence>MKQDPHYPSIFILKLKNCGIHLHGWRALTTVIYVKPKKISERKSP</sequence>
<evidence type="ECO:0000313" key="2">
    <source>
        <dbReference type="Proteomes" id="UP000074914"/>
    </source>
</evidence>
<dbReference type="Proteomes" id="UP000074914">
    <property type="component" value="Chromosome"/>
</dbReference>
<keyword evidence="2" id="KW-1185">Reference proteome</keyword>
<proteinExistence type="predicted"/>
<organism evidence="1 2">
    <name type="scientific">Collimonas pratensis</name>
    <dbReference type="NCBI Taxonomy" id="279113"/>
    <lineage>
        <taxon>Bacteria</taxon>
        <taxon>Pseudomonadati</taxon>
        <taxon>Pseudomonadota</taxon>
        <taxon>Betaproteobacteria</taxon>
        <taxon>Burkholderiales</taxon>
        <taxon>Oxalobacteraceae</taxon>
        <taxon>Collimonas</taxon>
    </lineage>
</organism>
<reference evidence="1 2" key="1">
    <citation type="submission" date="2015-11" db="EMBL/GenBank/DDBJ databases">
        <title>Exploring the genomic traits of fungus-feeding bacterial genus Collimonas.</title>
        <authorList>
            <person name="Song C."/>
            <person name="Schmidt R."/>
            <person name="de Jager V."/>
            <person name="Krzyzanowska D."/>
            <person name="Jongedijk E."/>
            <person name="Cankar K."/>
            <person name="Beekwilder J."/>
            <person name="van Veen A."/>
            <person name="de Boer W."/>
            <person name="van Veen J.A."/>
            <person name="Garbeva P."/>
        </authorList>
    </citation>
    <scope>NUCLEOTIDE SEQUENCE [LARGE SCALE GENOMIC DNA]</scope>
    <source>
        <strain evidence="1 2">Ter291</strain>
    </source>
</reference>
<dbReference type="EMBL" id="CP013236">
    <property type="protein sequence ID" value="AMP15580.1"/>
    <property type="molecule type" value="Genomic_DNA"/>
</dbReference>
<accession>A0ABM5Z935</accession>